<evidence type="ECO:0000313" key="2">
    <source>
        <dbReference type="EMBL" id="MFC3676854.1"/>
    </source>
</evidence>
<comment type="caution">
    <text evidence="2">The sequence shown here is derived from an EMBL/GenBank/DDBJ whole genome shotgun (WGS) entry which is preliminary data.</text>
</comment>
<evidence type="ECO:0000256" key="1">
    <source>
        <dbReference type="SAM" id="MobiDB-lite"/>
    </source>
</evidence>
<dbReference type="Proteomes" id="UP001595711">
    <property type="component" value="Unassembled WGS sequence"/>
</dbReference>
<feature type="region of interest" description="Disordered" evidence="1">
    <location>
        <begin position="1"/>
        <end position="39"/>
    </location>
</feature>
<evidence type="ECO:0000313" key="3">
    <source>
        <dbReference type="Proteomes" id="UP001595711"/>
    </source>
</evidence>
<accession>A0ABV7VHI9</accession>
<name>A0ABV7VHI9_9PROT</name>
<gene>
    <name evidence="2" type="ORF">ACFOOQ_14950</name>
</gene>
<dbReference type="RefSeq" id="WP_379728078.1">
    <property type="nucleotide sequence ID" value="NZ_JBHRYJ010000003.1"/>
</dbReference>
<dbReference type="EMBL" id="JBHRYJ010000003">
    <property type="protein sequence ID" value="MFC3676854.1"/>
    <property type="molecule type" value="Genomic_DNA"/>
</dbReference>
<proteinExistence type="predicted"/>
<sequence>MSTIPSVGQTGGYYPPVAGTGKKPSPVADSADVAATDKKTDSVEDQFLDFAKMSVADRIRAQYLGGKGLTEEDLKNMDPKERQKIEDEIREQIKEALKRSTEKKAGGIVNITA</sequence>
<keyword evidence="3" id="KW-1185">Reference proteome</keyword>
<organism evidence="2 3">
    <name type="scientific">Ferrovibrio xuzhouensis</name>
    <dbReference type="NCBI Taxonomy" id="1576914"/>
    <lineage>
        <taxon>Bacteria</taxon>
        <taxon>Pseudomonadati</taxon>
        <taxon>Pseudomonadota</taxon>
        <taxon>Alphaproteobacteria</taxon>
        <taxon>Rhodospirillales</taxon>
        <taxon>Rhodospirillaceae</taxon>
        <taxon>Ferrovibrio</taxon>
    </lineage>
</organism>
<reference evidence="3" key="1">
    <citation type="journal article" date="2019" name="Int. J. Syst. Evol. Microbiol.">
        <title>The Global Catalogue of Microorganisms (GCM) 10K type strain sequencing project: providing services to taxonomists for standard genome sequencing and annotation.</title>
        <authorList>
            <consortium name="The Broad Institute Genomics Platform"/>
            <consortium name="The Broad Institute Genome Sequencing Center for Infectious Disease"/>
            <person name="Wu L."/>
            <person name="Ma J."/>
        </authorList>
    </citation>
    <scope>NUCLEOTIDE SEQUENCE [LARGE SCALE GENOMIC DNA]</scope>
    <source>
        <strain evidence="3">KCTC 42182</strain>
    </source>
</reference>
<protein>
    <submittedName>
        <fullName evidence="2">Uncharacterized protein</fullName>
    </submittedName>
</protein>